<dbReference type="SUPFAM" id="SSF55811">
    <property type="entry name" value="Nudix"/>
    <property type="match status" value="1"/>
</dbReference>
<dbReference type="PROSITE" id="PS00893">
    <property type="entry name" value="NUDIX_BOX"/>
    <property type="match status" value="1"/>
</dbReference>
<dbReference type="Gene3D" id="3.90.79.10">
    <property type="entry name" value="Nucleoside Triphosphate Pyrophosphohydrolase"/>
    <property type="match status" value="1"/>
</dbReference>
<dbReference type="Pfam" id="PF00293">
    <property type="entry name" value="NUDIX"/>
    <property type="match status" value="1"/>
</dbReference>
<comment type="caution">
    <text evidence="4">The sequence shown here is derived from an EMBL/GenBank/DDBJ whole genome shotgun (WGS) entry which is preliminary data.</text>
</comment>
<dbReference type="InterPro" id="IPR015797">
    <property type="entry name" value="NUDIX_hydrolase-like_dom_sf"/>
</dbReference>
<dbReference type="InterPro" id="IPR000086">
    <property type="entry name" value="NUDIX_hydrolase_dom"/>
</dbReference>
<feature type="domain" description="Nudix hydrolase" evidence="3">
    <location>
        <begin position="14"/>
        <end position="147"/>
    </location>
</feature>
<reference evidence="4 5" key="1">
    <citation type="submission" date="2017-07" db="EMBL/GenBank/DDBJ databases">
        <title>Isolation and whole genome analysis of endospore-forming bacteria from heroin.</title>
        <authorList>
            <person name="Kalinowski J."/>
            <person name="Ahrens B."/>
            <person name="Al-Dilaimi A."/>
            <person name="Winkler A."/>
            <person name="Wibberg D."/>
            <person name="Schleenbecker U."/>
            <person name="Ruckert C."/>
            <person name="Wolfel R."/>
            <person name="Grass G."/>
        </authorList>
    </citation>
    <scope>NUCLEOTIDE SEQUENCE [LARGE SCALE GENOMIC DNA]</scope>
    <source>
        <strain evidence="4 5">7517-1</strain>
    </source>
</reference>
<evidence type="ECO:0000256" key="1">
    <source>
        <dbReference type="ARBA" id="ARBA00001946"/>
    </source>
</evidence>
<proteinExistence type="predicted"/>
<keyword evidence="5" id="KW-1185">Reference proteome</keyword>
<protein>
    <recommendedName>
        <fullName evidence="3">Nudix hydrolase domain-containing protein</fullName>
    </recommendedName>
</protein>
<dbReference type="PANTHER" id="PTHR43046">
    <property type="entry name" value="GDP-MANNOSE MANNOSYL HYDROLASE"/>
    <property type="match status" value="1"/>
</dbReference>
<dbReference type="PROSITE" id="PS51462">
    <property type="entry name" value="NUDIX"/>
    <property type="match status" value="1"/>
</dbReference>
<dbReference type="PANTHER" id="PTHR43046:SF14">
    <property type="entry name" value="MUTT_NUDIX FAMILY PROTEIN"/>
    <property type="match status" value="1"/>
</dbReference>
<evidence type="ECO:0000256" key="2">
    <source>
        <dbReference type="ARBA" id="ARBA00022801"/>
    </source>
</evidence>
<evidence type="ECO:0000313" key="5">
    <source>
        <dbReference type="Proteomes" id="UP000216852"/>
    </source>
</evidence>
<dbReference type="InterPro" id="IPR020084">
    <property type="entry name" value="NUDIX_hydrolase_CS"/>
</dbReference>
<name>A0ABX4GYY1_9BACI</name>
<dbReference type="RefSeq" id="WP_095218766.1">
    <property type="nucleotide sequence ID" value="NZ_NPBJ01000016.1"/>
</dbReference>
<organism evidence="4 5">
    <name type="scientific">Terribacillus saccharophilus</name>
    <dbReference type="NCBI Taxonomy" id="361277"/>
    <lineage>
        <taxon>Bacteria</taxon>
        <taxon>Bacillati</taxon>
        <taxon>Bacillota</taxon>
        <taxon>Bacilli</taxon>
        <taxon>Bacillales</taxon>
        <taxon>Bacillaceae</taxon>
        <taxon>Terribacillus</taxon>
    </lineage>
</organism>
<keyword evidence="2" id="KW-0378">Hydrolase</keyword>
<gene>
    <name evidence="4" type="ORF">CHH48_08765</name>
</gene>
<accession>A0ABX4GYY1</accession>
<evidence type="ECO:0000313" key="4">
    <source>
        <dbReference type="EMBL" id="PAE00086.1"/>
    </source>
</evidence>
<dbReference type="Proteomes" id="UP000216852">
    <property type="component" value="Unassembled WGS sequence"/>
</dbReference>
<evidence type="ECO:0000259" key="3">
    <source>
        <dbReference type="PROSITE" id="PS51462"/>
    </source>
</evidence>
<dbReference type="EMBL" id="NPBJ01000016">
    <property type="protein sequence ID" value="PAE00086.1"/>
    <property type="molecule type" value="Genomic_DNA"/>
</dbReference>
<sequence>MRAFGNKEQGKNYVERRAVYGILHGGISGKIGVIRKRNDQLFMLPGGGIENGENELECLEREVVEETGYTINEPAFLCQGTQYFQSRDASHYIQNIGSFYSCTLGVKEIEPMEEDHELIWLTPKEAASRLFHQHQAWAVRQYIGLLD</sequence>
<comment type="cofactor">
    <cofactor evidence="1">
        <name>Mg(2+)</name>
        <dbReference type="ChEBI" id="CHEBI:18420"/>
    </cofactor>
</comment>